<accession>A0A6B9ZMZ5</accession>
<proteinExistence type="predicted"/>
<evidence type="ECO:0000313" key="2">
    <source>
        <dbReference type="Proteomes" id="UP000476411"/>
    </source>
</evidence>
<evidence type="ECO:0000313" key="1">
    <source>
        <dbReference type="EMBL" id="QHS63239.1"/>
    </source>
</evidence>
<dbReference type="AlphaFoldDB" id="A0A6B9ZMZ5"/>
<dbReference type="Proteomes" id="UP000476411">
    <property type="component" value="Chromosome"/>
</dbReference>
<reference evidence="1 2" key="1">
    <citation type="submission" date="2020-01" db="EMBL/GenBank/DDBJ databases">
        <title>Complete genome sequence of Chitinophaga sp. H33E-04 isolated from quinoa roots.</title>
        <authorList>
            <person name="Weon H.-Y."/>
            <person name="Lee S.A."/>
        </authorList>
    </citation>
    <scope>NUCLEOTIDE SEQUENCE [LARGE SCALE GENOMIC DNA]</scope>
    <source>
        <strain evidence="1 2">H33E-04</strain>
    </source>
</reference>
<keyword evidence="2" id="KW-1185">Reference proteome</keyword>
<organism evidence="1 2">
    <name type="scientific">Chitinophaga agri</name>
    <dbReference type="NCBI Taxonomy" id="2703787"/>
    <lineage>
        <taxon>Bacteria</taxon>
        <taxon>Pseudomonadati</taxon>
        <taxon>Bacteroidota</taxon>
        <taxon>Chitinophagia</taxon>
        <taxon>Chitinophagales</taxon>
        <taxon>Chitinophagaceae</taxon>
        <taxon>Chitinophaga</taxon>
    </lineage>
</organism>
<dbReference type="EMBL" id="CP048113">
    <property type="protein sequence ID" value="QHS63239.1"/>
    <property type="molecule type" value="Genomic_DNA"/>
</dbReference>
<name>A0A6B9ZMZ5_9BACT</name>
<sequence>MENISDLSAFVPGTVEQSQFPDRIKRNTKMILQDLISLIGVKSTDPRIAQLFEQNNLGKPPKTITSNQGQKAFKDKQQLIDYTFKFDITNDSYYPPVSVRNEDYKFDNYLSNMVVFSKPARGKKEFVDPKPISFWDGFINPGSSLEECLAYFDNQSRSTRSSTIFEKSLNDIAEIKVWFANDEKEVTTIEIRIIEDTEIFAHSYFNPANKFNTVPQAYSLLVKWLFDNKYLNLSEETYSQELSLDHTDILAFVKTHLKSHIWDTQIKDIPYLRSFLFEIASNSSIKNKDGEEINFYIKNLYVRTAGKWEEHQKIYDTDILGLEDFENTIFLDATKSIQFLDTLTEHFALFAQLTEINK</sequence>
<dbReference type="KEGG" id="chih:GWR21_27740"/>
<dbReference type="RefSeq" id="WP_162334962.1">
    <property type="nucleotide sequence ID" value="NZ_CP048113.1"/>
</dbReference>
<protein>
    <submittedName>
        <fullName evidence="1">Uncharacterized protein</fullName>
    </submittedName>
</protein>
<gene>
    <name evidence="1" type="ORF">GWR21_27740</name>
</gene>